<comment type="catalytic activity">
    <reaction evidence="1">
        <text>GDP-alpha-D-mannose + H2O = alpha-D-mannose 1-phosphate + GMP + 2 H(+)</text>
        <dbReference type="Rhea" id="RHEA:27978"/>
        <dbReference type="ChEBI" id="CHEBI:15377"/>
        <dbReference type="ChEBI" id="CHEBI:15378"/>
        <dbReference type="ChEBI" id="CHEBI:57527"/>
        <dbReference type="ChEBI" id="CHEBI:58115"/>
        <dbReference type="ChEBI" id="CHEBI:58409"/>
    </reaction>
</comment>
<comment type="caution">
    <text evidence="9">The sequence shown here is derived from an EMBL/GenBank/DDBJ whole genome shotgun (WGS) entry which is preliminary data.</text>
</comment>
<keyword evidence="5 9" id="KW-0378">Hydrolase</keyword>
<dbReference type="AlphaFoldDB" id="A0A7X6I9W4"/>
<dbReference type="SUPFAM" id="SSF55811">
    <property type="entry name" value="Nudix"/>
    <property type="match status" value="1"/>
</dbReference>
<evidence type="ECO:0000256" key="4">
    <source>
        <dbReference type="ARBA" id="ARBA00016377"/>
    </source>
</evidence>
<dbReference type="Proteomes" id="UP000534783">
    <property type="component" value="Unassembled WGS sequence"/>
</dbReference>
<gene>
    <name evidence="9" type="ORF">MNODULE_03070</name>
</gene>
<accession>A0A7X6I9W4</accession>
<feature type="domain" description="Nudix hydrolase" evidence="8">
    <location>
        <begin position="42"/>
        <end position="171"/>
    </location>
</feature>
<comment type="cofactor">
    <cofactor evidence="2">
        <name>Mg(2+)</name>
        <dbReference type="ChEBI" id="CHEBI:18420"/>
    </cofactor>
</comment>
<dbReference type="GO" id="GO:0006753">
    <property type="term" value="P:nucleoside phosphate metabolic process"/>
    <property type="evidence" value="ECO:0007669"/>
    <property type="project" value="TreeGrafter"/>
</dbReference>
<evidence type="ECO:0000256" key="5">
    <source>
        <dbReference type="ARBA" id="ARBA00022801"/>
    </source>
</evidence>
<evidence type="ECO:0000313" key="10">
    <source>
        <dbReference type="Proteomes" id="UP000534783"/>
    </source>
</evidence>
<evidence type="ECO:0000256" key="7">
    <source>
        <dbReference type="ARBA" id="ARBA00032272"/>
    </source>
</evidence>
<evidence type="ECO:0000256" key="1">
    <source>
        <dbReference type="ARBA" id="ARBA00000847"/>
    </source>
</evidence>
<organism evidence="9 10">
    <name type="scientific">Candidatus Manganitrophus noduliformans</name>
    <dbReference type="NCBI Taxonomy" id="2606439"/>
    <lineage>
        <taxon>Bacteria</taxon>
        <taxon>Pseudomonadati</taxon>
        <taxon>Nitrospirota</taxon>
        <taxon>Nitrospiria</taxon>
        <taxon>Candidatus Troglogloeales</taxon>
        <taxon>Candidatus Manganitrophaceae</taxon>
        <taxon>Candidatus Manganitrophus</taxon>
    </lineage>
</organism>
<proteinExistence type="inferred from homology"/>
<sequence length="183" mass="20689">MFLDLEEKLIRKTVVYQGKYIRTEEQIVRLPDGTEALREIVSPPDAVGILPIDSEGKVYLVRQYRPAIGQVTLEIPAGILEPGESSSETARRECEEEVGMRPERLDFLFGYYHSVGFSTGKIEVFLGRDLRPNPHAHTDPGEFIEVVLLPFAEIYQQGLSGKIIDSKTLLALLWYRQTVLKAV</sequence>
<dbReference type="PROSITE" id="PS51462">
    <property type="entry name" value="NUDIX"/>
    <property type="match status" value="1"/>
</dbReference>
<dbReference type="GO" id="GO:0016787">
    <property type="term" value="F:hydrolase activity"/>
    <property type="evidence" value="ECO:0007669"/>
    <property type="project" value="UniProtKB-KW"/>
</dbReference>
<evidence type="ECO:0000256" key="2">
    <source>
        <dbReference type="ARBA" id="ARBA00001946"/>
    </source>
</evidence>
<dbReference type="Gene3D" id="3.90.79.10">
    <property type="entry name" value="Nucleoside Triphosphate Pyrophosphohydrolase"/>
    <property type="match status" value="1"/>
</dbReference>
<dbReference type="GO" id="GO:0019693">
    <property type="term" value="P:ribose phosphate metabolic process"/>
    <property type="evidence" value="ECO:0007669"/>
    <property type="project" value="TreeGrafter"/>
</dbReference>
<comment type="similarity">
    <text evidence="3">Belongs to the Nudix hydrolase family. NudK subfamily.</text>
</comment>
<dbReference type="GO" id="GO:0005829">
    <property type="term" value="C:cytosol"/>
    <property type="evidence" value="ECO:0007669"/>
    <property type="project" value="TreeGrafter"/>
</dbReference>
<dbReference type="EMBL" id="VTOW01000001">
    <property type="protein sequence ID" value="NKE69729.1"/>
    <property type="molecule type" value="Genomic_DNA"/>
</dbReference>
<name>A0A7X6I9W4_9BACT</name>
<evidence type="ECO:0000259" key="8">
    <source>
        <dbReference type="PROSITE" id="PS51462"/>
    </source>
</evidence>
<dbReference type="PANTHER" id="PTHR11839">
    <property type="entry name" value="UDP/ADP-SUGAR PYROPHOSPHATASE"/>
    <property type="match status" value="1"/>
</dbReference>
<evidence type="ECO:0000313" key="9">
    <source>
        <dbReference type="EMBL" id="NKE69729.1"/>
    </source>
</evidence>
<evidence type="ECO:0000256" key="3">
    <source>
        <dbReference type="ARBA" id="ARBA00007275"/>
    </source>
</evidence>
<protein>
    <recommendedName>
        <fullName evidence="4">GDP-mannose pyrophosphatase</fullName>
    </recommendedName>
    <alternativeName>
        <fullName evidence="6">GDP-mannose hydrolase</fullName>
    </alternativeName>
    <alternativeName>
        <fullName evidence="7">GDPMK</fullName>
    </alternativeName>
</protein>
<dbReference type="Pfam" id="PF00293">
    <property type="entry name" value="NUDIX"/>
    <property type="match status" value="1"/>
</dbReference>
<evidence type="ECO:0000256" key="6">
    <source>
        <dbReference type="ARBA" id="ARBA00032162"/>
    </source>
</evidence>
<dbReference type="CDD" id="cd03424">
    <property type="entry name" value="NUDIX_ADPRase_Nudt5_UGPPase_Nudt14"/>
    <property type="match status" value="1"/>
</dbReference>
<dbReference type="InterPro" id="IPR000086">
    <property type="entry name" value="NUDIX_hydrolase_dom"/>
</dbReference>
<reference evidence="9 10" key="1">
    <citation type="journal article" date="2020" name="Nature">
        <title>Bacterial chemolithoautotrophy via manganese oxidation.</title>
        <authorList>
            <person name="Yu H."/>
            <person name="Leadbetter J.R."/>
        </authorList>
    </citation>
    <scope>NUCLEOTIDE SEQUENCE [LARGE SCALE GENOMIC DNA]</scope>
    <source>
        <strain evidence="9 10">Mn-1</strain>
    </source>
</reference>
<dbReference type="InterPro" id="IPR015797">
    <property type="entry name" value="NUDIX_hydrolase-like_dom_sf"/>
</dbReference>
<dbReference type="PANTHER" id="PTHR11839:SF18">
    <property type="entry name" value="NUDIX HYDROLASE DOMAIN-CONTAINING PROTEIN"/>
    <property type="match status" value="1"/>
</dbReference>
<keyword evidence="10" id="KW-1185">Reference proteome</keyword>